<dbReference type="InterPro" id="IPR005467">
    <property type="entry name" value="His_kinase_dom"/>
</dbReference>
<evidence type="ECO:0000256" key="7">
    <source>
        <dbReference type="ARBA" id="ARBA00023012"/>
    </source>
</evidence>
<evidence type="ECO:0000313" key="10">
    <source>
        <dbReference type="EMBL" id="MEQ7847296.1"/>
    </source>
</evidence>
<dbReference type="Proteomes" id="UP001482520">
    <property type="component" value="Unassembled WGS sequence"/>
</dbReference>
<dbReference type="InterPro" id="IPR036890">
    <property type="entry name" value="HATPase_C_sf"/>
</dbReference>
<feature type="compositionally biased region" description="Gly residues" evidence="8">
    <location>
        <begin position="388"/>
        <end position="411"/>
    </location>
</feature>
<comment type="subcellular location">
    <subcellularLocation>
        <location evidence="2">Cell membrane</location>
    </subcellularLocation>
</comment>
<dbReference type="GO" id="GO:0005524">
    <property type="term" value="F:ATP binding"/>
    <property type="evidence" value="ECO:0007669"/>
    <property type="project" value="UniProtKB-KW"/>
</dbReference>
<dbReference type="SMART" id="SM00388">
    <property type="entry name" value="HisKA"/>
    <property type="match status" value="1"/>
</dbReference>
<dbReference type="Gene3D" id="1.10.287.130">
    <property type="match status" value="1"/>
</dbReference>
<protein>
    <recommendedName>
        <fullName evidence="3">histidine kinase</fullName>
        <ecNumber evidence="3">2.7.13.3</ecNumber>
    </recommendedName>
</protein>
<organism evidence="10 11">
    <name type="scientific">Nocardioides kribbensis</name>
    <dbReference type="NCBI Taxonomy" id="305517"/>
    <lineage>
        <taxon>Bacteria</taxon>
        <taxon>Bacillati</taxon>
        <taxon>Actinomycetota</taxon>
        <taxon>Actinomycetes</taxon>
        <taxon>Propionibacteriales</taxon>
        <taxon>Nocardioidaceae</taxon>
        <taxon>Nocardioides</taxon>
    </lineage>
</organism>
<feature type="region of interest" description="Disordered" evidence="8">
    <location>
        <begin position="121"/>
        <end position="145"/>
    </location>
</feature>
<evidence type="ECO:0000256" key="8">
    <source>
        <dbReference type="SAM" id="MobiDB-lite"/>
    </source>
</evidence>
<proteinExistence type="predicted"/>
<feature type="domain" description="Histidine kinase" evidence="9">
    <location>
        <begin position="465"/>
        <end position="680"/>
    </location>
</feature>
<reference evidence="10 11" key="1">
    <citation type="submission" date="2024-02" db="EMBL/GenBank/DDBJ databases">
        <title>Full genome sequence of Nocardioides kribbensis.</title>
        <authorList>
            <person name="Poletto B.L."/>
            <person name="Silva G."/>
            <person name="Galante D."/>
            <person name="Campos K.R."/>
            <person name="Santos M.B.N."/>
            <person name="Sacchi C.T."/>
        </authorList>
    </citation>
    <scope>NUCLEOTIDE SEQUENCE [LARGE SCALE GENOMIC DNA]</scope>
    <source>
        <strain evidence="10 11">O4R</strain>
    </source>
</reference>
<dbReference type="Pfam" id="PF00512">
    <property type="entry name" value="HisKA"/>
    <property type="match status" value="1"/>
</dbReference>
<keyword evidence="11" id="KW-1185">Reference proteome</keyword>
<dbReference type="EMBL" id="JBEGDP010000007">
    <property type="protein sequence ID" value="MEQ7847296.1"/>
    <property type="molecule type" value="Genomic_DNA"/>
</dbReference>
<dbReference type="InterPro" id="IPR003018">
    <property type="entry name" value="GAF"/>
</dbReference>
<dbReference type="SMART" id="SM00387">
    <property type="entry name" value="HATPase_c"/>
    <property type="match status" value="1"/>
</dbReference>
<dbReference type="InterPro" id="IPR036097">
    <property type="entry name" value="HisK_dim/P_sf"/>
</dbReference>
<evidence type="ECO:0000256" key="4">
    <source>
        <dbReference type="ARBA" id="ARBA00022553"/>
    </source>
</evidence>
<dbReference type="InterPro" id="IPR004358">
    <property type="entry name" value="Sig_transdc_His_kin-like_C"/>
</dbReference>
<feature type="region of interest" description="Disordered" evidence="8">
    <location>
        <begin position="378"/>
        <end position="415"/>
    </location>
</feature>
<keyword evidence="6" id="KW-0418">Kinase</keyword>
<keyword evidence="10" id="KW-0067">ATP-binding</keyword>
<sequence>MEATDETARTVTGDLRPVYQIMRRLNLGGDVASVLDAVAEGAAATVGFAVAAISYLREDATLEIVSVAGSAEAREQLVGTLVPLALMEEELALADAWGSLLFIPAERLADLPTDGWIPVADAAAPRDEPSPDDPDRWRPEDTLRAPLRSPEGELLGLLSVDLPLDGRRPDAARREQLEMYADLAGIALGNARRAVDLAEQVRLGAAVDAINSEAVASLDAAQVVDRATASIAAALRSDWVRVRVVGAGALPGTDHGARFPTGHAETPAPVVAWATREACDHWAAGTVSLTTVSADGAMLTTHTRHLDTATRRPVAGGAAGWVSQPLSPRTDIGDEAERAAVLAHLHGNDLSSMLMAPMGAGTDCFGYVVLARRDGAGTGDRAVPGAVPGAGGVTGDGGAQGPGDGAGGGAETGAAGWSTHEVRAASQVARHLGQAVLNARLLEREHVLVEQLEALDVYKNDLISTVSHELRTPLTSIQGHLELIEDDPAAAPAASFQVVRRNLDRVLSLIDDLLTLKRLTDREATSEAAIVDLHQLAVDAVAAFRLHAQEDGVRLVLQPHGGPLLISGDHDELERVALNLVGNAVKYTPAGGEVTVSVERSERFVRFVCRDTGLGISKPDQEELFTEFFRSTNPEALARPGTGLGLSIVRRIVQRHGGSIRLESELGEGSTFTVRLPLSRL</sequence>
<accession>A0ABV1NXQ4</accession>
<dbReference type="PANTHER" id="PTHR43711">
    <property type="entry name" value="TWO-COMPONENT HISTIDINE KINASE"/>
    <property type="match status" value="1"/>
</dbReference>
<dbReference type="SUPFAM" id="SSF55874">
    <property type="entry name" value="ATPase domain of HSP90 chaperone/DNA topoisomerase II/histidine kinase"/>
    <property type="match status" value="1"/>
</dbReference>
<evidence type="ECO:0000256" key="5">
    <source>
        <dbReference type="ARBA" id="ARBA00022679"/>
    </source>
</evidence>
<evidence type="ECO:0000256" key="6">
    <source>
        <dbReference type="ARBA" id="ARBA00022777"/>
    </source>
</evidence>
<comment type="caution">
    <text evidence="10">The sequence shown here is derived from an EMBL/GenBank/DDBJ whole genome shotgun (WGS) entry which is preliminary data.</text>
</comment>
<dbReference type="PROSITE" id="PS50109">
    <property type="entry name" value="HIS_KIN"/>
    <property type="match status" value="1"/>
</dbReference>
<dbReference type="PANTHER" id="PTHR43711:SF31">
    <property type="entry name" value="HISTIDINE KINASE"/>
    <property type="match status" value="1"/>
</dbReference>
<dbReference type="InterPro" id="IPR029016">
    <property type="entry name" value="GAF-like_dom_sf"/>
</dbReference>
<dbReference type="InterPro" id="IPR003594">
    <property type="entry name" value="HATPase_dom"/>
</dbReference>
<feature type="compositionally biased region" description="Basic and acidic residues" evidence="8">
    <location>
        <begin position="124"/>
        <end position="143"/>
    </location>
</feature>
<keyword evidence="5" id="KW-0808">Transferase</keyword>
<evidence type="ECO:0000313" key="11">
    <source>
        <dbReference type="Proteomes" id="UP001482520"/>
    </source>
</evidence>
<dbReference type="CDD" id="cd00075">
    <property type="entry name" value="HATPase"/>
    <property type="match status" value="1"/>
</dbReference>
<evidence type="ECO:0000259" key="9">
    <source>
        <dbReference type="PROSITE" id="PS50109"/>
    </source>
</evidence>
<keyword evidence="4" id="KW-0597">Phosphoprotein</keyword>
<keyword evidence="7" id="KW-0902">Two-component regulatory system</keyword>
<dbReference type="SMART" id="SM00065">
    <property type="entry name" value="GAF"/>
    <property type="match status" value="2"/>
</dbReference>
<evidence type="ECO:0000256" key="2">
    <source>
        <dbReference type="ARBA" id="ARBA00004236"/>
    </source>
</evidence>
<dbReference type="Pfam" id="PF01590">
    <property type="entry name" value="GAF"/>
    <property type="match status" value="1"/>
</dbReference>
<dbReference type="RefSeq" id="WP_349804377.1">
    <property type="nucleotide sequence ID" value="NZ_JBEGDP010000007.1"/>
</dbReference>
<comment type="catalytic activity">
    <reaction evidence="1">
        <text>ATP + protein L-histidine = ADP + protein N-phospho-L-histidine.</text>
        <dbReference type="EC" id="2.7.13.3"/>
    </reaction>
</comment>
<dbReference type="EC" id="2.7.13.3" evidence="3"/>
<evidence type="ECO:0000256" key="1">
    <source>
        <dbReference type="ARBA" id="ARBA00000085"/>
    </source>
</evidence>
<keyword evidence="10" id="KW-0547">Nucleotide-binding</keyword>
<gene>
    <name evidence="10" type="ORF">V6R90_08390</name>
</gene>
<dbReference type="Gene3D" id="3.30.565.10">
    <property type="entry name" value="Histidine kinase-like ATPase, C-terminal domain"/>
    <property type="match status" value="1"/>
</dbReference>
<dbReference type="PRINTS" id="PR00344">
    <property type="entry name" value="BCTRLSENSOR"/>
</dbReference>
<dbReference type="SUPFAM" id="SSF55781">
    <property type="entry name" value="GAF domain-like"/>
    <property type="match status" value="1"/>
</dbReference>
<dbReference type="Gene3D" id="3.30.450.40">
    <property type="match status" value="1"/>
</dbReference>
<evidence type="ECO:0000256" key="3">
    <source>
        <dbReference type="ARBA" id="ARBA00012438"/>
    </source>
</evidence>
<dbReference type="SUPFAM" id="SSF47384">
    <property type="entry name" value="Homodimeric domain of signal transducing histidine kinase"/>
    <property type="match status" value="1"/>
</dbReference>
<name>A0ABV1NXQ4_9ACTN</name>
<dbReference type="Pfam" id="PF02518">
    <property type="entry name" value="HATPase_c"/>
    <property type="match status" value="1"/>
</dbReference>
<dbReference type="InterPro" id="IPR003661">
    <property type="entry name" value="HisK_dim/P_dom"/>
</dbReference>
<dbReference type="InterPro" id="IPR050736">
    <property type="entry name" value="Sensor_HK_Regulatory"/>
</dbReference>
<dbReference type="CDD" id="cd00082">
    <property type="entry name" value="HisKA"/>
    <property type="match status" value="1"/>
</dbReference>